<evidence type="ECO:0000313" key="1">
    <source>
        <dbReference type="EMBL" id="KAJ7697881.1"/>
    </source>
</evidence>
<dbReference type="AlphaFoldDB" id="A0AAD7GJN7"/>
<protein>
    <submittedName>
        <fullName evidence="1">Uncharacterized protein</fullName>
    </submittedName>
</protein>
<keyword evidence="2" id="KW-1185">Reference proteome</keyword>
<dbReference type="EMBL" id="JARKIE010000028">
    <property type="protein sequence ID" value="KAJ7697881.1"/>
    <property type="molecule type" value="Genomic_DNA"/>
</dbReference>
<reference evidence="1" key="1">
    <citation type="submission" date="2023-03" db="EMBL/GenBank/DDBJ databases">
        <title>Massive genome expansion in bonnet fungi (Mycena s.s.) driven by repeated elements and novel gene families across ecological guilds.</title>
        <authorList>
            <consortium name="Lawrence Berkeley National Laboratory"/>
            <person name="Harder C.B."/>
            <person name="Miyauchi S."/>
            <person name="Viragh M."/>
            <person name="Kuo A."/>
            <person name="Thoen E."/>
            <person name="Andreopoulos B."/>
            <person name="Lu D."/>
            <person name="Skrede I."/>
            <person name="Drula E."/>
            <person name="Henrissat B."/>
            <person name="Morin E."/>
            <person name="Kohler A."/>
            <person name="Barry K."/>
            <person name="LaButti K."/>
            <person name="Morin E."/>
            <person name="Salamov A."/>
            <person name="Lipzen A."/>
            <person name="Mereny Z."/>
            <person name="Hegedus B."/>
            <person name="Baldrian P."/>
            <person name="Stursova M."/>
            <person name="Weitz H."/>
            <person name="Taylor A."/>
            <person name="Grigoriev I.V."/>
            <person name="Nagy L.G."/>
            <person name="Martin F."/>
            <person name="Kauserud H."/>
        </authorList>
    </citation>
    <scope>NUCLEOTIDE SEQUENCE</scope>
    <source>
        <strain evidence="1">CBHHK067</strain>
    </source>
</reference>
<gene>
    <name evidence="1" type="ORF">B0H17DRAFT_1130159</name>
</gene>
<name>A0AAD7GJN7_MYCRO</name>
<evidence type="ECO:0000313" key="2">
    <source>
        <dbReference type="Proteomes" id="UP001221757"/>
    </source>
</evidence>
<sequence>MNYKTPNQGGTKRISAARIKPAYVMGQTRPLVTRLCNDRVKQGWTRESRSHIKSSAHHRTTAYNKPSSFHRSHFASLMADVLVLDTNVPFNATQWICAGKIYKDFPLEVSDTFNDARKIPPDLAVTLPSNRLPRQFKKDYEGLWIKPPRISKAQYDLSMTPYKSQS</sequence>
<comment type="caution">
    <text evidence="1">The sequence shown here is derived from an EMBL/GenBank/DDBJ whole genome shotgun (WGS) entry which is preliminary data.</text>
</comment>
<dbReference type="Proteomes" id="UP001221757">
    <property type="component" value="Unassembled WGS sequence"/>
</dbReference>
<accession>A0AAD7GJN7</accession>
<proteinExistence type="predicted"/>
<organism evidence="1 2">
    <name type="scientific">Mycena rosella</name>
    <name type="common">Pink bonnet</name>
    <name type="synonym">Agaricus rosellus</name>
    <dbReference type="NCBI Taxonomy" id="1033263"/>
    <lineage>
        <taxon>Eukaryota</taxon>
        <taxon>Fungi</taxon>
        <taxon>Dikarya</taxon>
        <taxon>Basidiomycota</taxon>
        <taxon>Agaricomycotina</taxon>
        <taxon>Agaricomycetes</taxon>
        <taxon>Agaricomycetidae</taxon>
        <taxon>Agaricales</taxon>
        <taxon>Marasmiineae</taxon>
        <taxon>Mycenaceae</taxon>
        <taxon>Mycena</taxon>
    </lineage>
</organism>